<evidence type="ECO:0000313" key="1">
    <source>
        <dbReference type="EMBL" id="KAJ8318846.1"/>
    </source>
</evidence>
<comment type="caution">
    <text evidence="1">The sequence shown here is derived from an EMBL/GenBank/DDBJ whole genome shotgun (WGS) entry which is preliminary data.</text>
</comment>
<reference evidence="1 2" key="1">
    <citation type="submission" date="2022-12" db="EMBL/GenBank/DDBJ databases">
        <title>Chromosome-level genome of Tegillarca granosa.</title>
        <authorList>
            <person name="Kim J."/>
        </authorList>
    </citation>
    <scope>NUCLEOTIDE SEQUENCE [LARGE SCALE GENOMIC DNA]</scope>
    <source>
        <strain evidence="1">Teg-2019</strain>
        <tissue evidence="1">Adductor muscle</tissue>
    </source>
</reference>
<proteinExistence type="predicted"/>
<dbReference type="EMBL" id="JARBDR010000214">
    <property type="protein sequence ID" value="KAJ8318846.1"/>
    <property type="molecule type" value="Genomic_DNA"/>
</dbReference>
<accession>A0ABQ9FNI8</accession>
<gene>
    <name evidence="1" type="ORF">KUTeg_003937</name>
</gene>
<keyword evidence="2" id="KW-1185">Reference proteome</keyword>
<evidence type="ECO:0000313" key="2">
    <source>
        <dbReference type="Proteomes" id="UP001217089"/>
    </source>
</evidence>
<sequence>MDVQNSDNNTQEMKNIKSQYEDEFLVKVGAKKEEITKYGPRRVFFYNRHVSNVLTGLGIEEDNK</sequence>
<protein>
    <submittedName>
        <fullName evidence="1">Uncharacterized protein</fullName>
    </submittedName>
</protein>
<name>A0ABQ9FNI8_TEGGR</name>
<organism evidence="1 2">
    <name type="scientific">Tegillarca granosa</name>
    <name type="common">Malaysian cockle</name>
    <name type="synonym">Anadara granosa</name>
    <dbReference type="NCBI Taxonomy" id="220873"/>
    <lineage>
        <taxon>Eukaryota</taxon>
        <taxon>Metazoa</taxon>
        <taxon>Spiralia</taxon>
        <taxon>Lophotrochozoa</taxon>
        <taxon>Mollusca</taxon>
        <taxon>Bivalvia</taxon>
        <taxon>Autobranchia</taxon>
        <taxon>Pteriomorphia</taxon>
        <taxon>Arcoida</taxon>
        <taxon>Arcoidea</taxon>
        <taxon>Arcidae</taxon>
        <taxon>Tegillarca</taxon>
    </lineage>
</organism>
<dbReference type="Proteomes" id="UP001217089">
    <property type="component" value="Unassembled WGS sequence"/>
</dbReference>